<dbReference type="Gene3D" id="3.40.50.12780">
    <property type="entry name" value="N-terminal domain of ligase-like"/>
    <property type="match status" value="2"/>
</dbReference>
<dbReference type="PANTHER" id="PTHR24096">
    <property type="entry name" value="LONG-CHAIN-FATTY-ACID--COA LIGASE"/>
    <property type="match status" value="1"/>
</dbReference>
<feature type="domain" description="AMP-dependent synthetase/ligase" evidence="3">
    <location>
        <begin position="143"/>
        <end position="588"/>
    </location>
</feature>
<dbReference type="GO" id="GO:0016405">
    <property type="term" value="F:CoA-ligase activity"/>
    <property type="evidence" value="ECO:0007669"/>
    <property type="project" value="TreeGrafter"/>
</dbReference>
<dbReference type="STRING" id="1305764.R9NYR7"/>
<dbReference type="AlphaFoldDB" id="R9NYR7"/>
<keyword evidence="2 4" id="KW-0436">Ligase</keyword>
<dbReference type="HOGENOM" id="CLU_000022_59_2_1"/>
<dbReference type="PROSITE" id="PS00455">
    <property type="entry name" value="AMP_BINDING"/>
    <property type="match status" value="1"/>
</dbReference>
<dbReference type="OrthoDB" id="6509636at2759"/>
<dbReference type="InterPro" id="IPR000873">
    <property type="entry name" value="AMP-dep_synth/lig_dom"/>
</dbReference>
<name>R9NYR7_PSEHS</name>
<evidence type="ECO:0000256" key="2">
    <source>
        <dbReference type="ARBA" id="ARBA00022598"/>
    </source>
</evidence>
<dbReference type="InterPro" id="IPR020845">
    <property type="entry name" value="AMP-binding_CS"/>
</dbReference>
<dbReference type="GO" id="GO:0019748">
    <property type="term" value="P:secondary metabolic process"/>
    <property type="evidence" value="ECO:0007669"/>
    <property type="project" value="TreeGrafter"/>
</dbReference>
<dbReference type="InterPro" id="IPR042099">
    <property type="entry name" value="ANL_N_sf"/>
</dbReference>
<organism evidence="4 5">
    <name type="scientific">Pseudozyma hubeiensis (strain SY62)</name>
    <name type="common">Yeast</name>
    <dbReference type="NCBI Taxonomy" id="1305764"/>
    <lineage>
        <taxon>Eukaryota</taxon>
        <taxon>Fungi</taxon>
        <taxon>Dikarya</taxon>
        <taxon>Basidiomycota</taxon>
        <taxon>Ustilaginomycotina</taxon>
        <taxon>Ustilaginomycetes</taxon>
        <taxon>Ustilaginales</taxon>
        <taxon>Ustilaginaceae</taxon>
        <taxon>Pseudozyma</taxon>
    </lineage>
</organism>
<dbReference type="EMBL" id="DF238780">
    <property type="protein sequence ID" value="GAC93968.1"/>
    <property type="molecule type" value="Genomic_DNA"/>
</dbReference>
<sequence>MGASRLTDQGCRDKHSFATQNCLPTSGRAVIEFEVPRLIMTATTSGLKVPFPQDQNLHTFLFSNPLQHHANHFADQYPNHTFDGTTIPEQRPILVHDGTGAQLSWARLKADSLRLARSLQTLTGPPPAFVSDPKRPREPIHAPRTTVLLHVPNGIVWPLVALGTVAANLTVCPISTYLSPRELAYILAKARPQVLFTTVGAEGEVPLRKALQLLLDSPPADNGQVPGSEIQAWARQLAEDWDQAEAARLEKSNQIPFRRRRVWTVDVTSGMDYYGNNLNRHGVASAHDPRDWTHLLLPPTGSKAEGSIASLDRPAFSPAPMTPEEQQRRIAFVLWSSGTTGQSKGVLISHRALVSNTLGVWDTNPHFTGTSRGASGGGERWITLAPWYHVYGLATVLLPTVAFGTTLIIPSSPKFDLGYYLRLVTRYRATFSHIAPAVAVALRSCPHLDPASPQSKGIDLSSIAAFLTGGAPVPVEVVRKVYERTGKYIQLGYGTTETCSTSQTGGLGLDADAQALRDELGSAGFPCPNTEIQIRSLPGTSKEQAEHRRQEIVTLSRQARARGERAPLDPGLVGEVLIRAPAVMSGYFSGLSSETQSALDVQLTASAFTDDGWYRSGDEGCLDANGRLWITGRTKELIKVKGFQVPPAELDDLFATHPELVDAAATGFVQDASTGEEQVLLLVVPKDKKMLSQEDKMRELASRLHTWVGDKTAYYKWPSVYLFSPSAPRNPTGKLLRKDIAAAKGYRVQIVKQSRKITSPGAMAKL</sequence>
<dbReference type="Pfam" id="PF00501">
    <property type="entry name" value="AMP-binding"/>
    <property type="match status" value="1"/>
</dbReference>
<comment type="similarity">
    <text evidence="1">Belongs to the ATP-dependent AMP-binding enzyme family.</text>
</comment>
<accession>R9NYR7</accession>
<dbReference type="PANTHER" id="PTHR24096:SF149">
    <property type="entry name" value="AMP-BINDING DOMAIN-CONTAINING PROTEIN-RELATED"/>
    <property type="match status" value="1"/>
</dbReference>
<dbReference type="Gene3D" id="3.30.300.30">
    <property type="match status" value="1"/>
</dbReference>
<dbReference type="Proteomes" id="UP000014071">
    <property type="component" value="Unassembled WGS sequence"/>
</dbReference>
<gene>
    <name evidence="4" type="ORF">PHSY_001537</name>
</gene>
<evidence type="ECO:0000259" key="3">
    <source>
        <dbReference type="Pfam" id="PF00501"/>
    </source>
</evidence>
<dbReference type="GeneID" id="24106834"/>
<keyword evidence="5" id="KW-1185">Reference proteome</keyword>
<dbReference type="eggNOG" id="KOG1176">
    <property type="taxonomic scope" value="Eukaryota"/>
</dbReference>
<dbReference type="RefSeq" id="XP_012187555.1">
    <property type="nucleotide sequence ID" value="XM_012332165.1"/>
</dbReference>
<dbReference type="SUPFAM" id="SSF56801">
    <property type="entry name" value="Acetyl-CoA synthetase-like"/>
    <property type="match status" value="1"/>
</dbReference>
<proteinExistence type="inferred from homology"/>
<protein>
    <submittedName>
        <fullName evidence="4">4-coumarate-CoA ligase</fullName>
    </submittedName>
</protein>
<evidence type="ECO:0000256" key="1">
    <source>
        <dbReference type="ARBA" id="ARBA00006432"/>
    </source>
</evidence>
<dbReference type="InterPro" id="IPR045851">
    <property type="entry name" value="AMP-bd_C_sf"/>
</dbReference>
<evidence type="ECO:0000313" key="5">
    <source>
        <dbReference type="Proteomes" id="UP000014071"/>
    </source>
</evidence>
<evidence type="ECO:0000313" key="4">
    <source>
        <dbReference type="EMBL" id="GAC93968.1"/>
    </source>
</evidence>
<reference evidence="5" key="1">
    <citation type="journal article" date="2013" name="Genome Announc.">
        <title>Draft genome sequence of the basidiomycetous yeast-like fungus Pseudozyma hubeiensis SY62, which produces an abundant amount of the biosurfactant mannosylerythritol lipids.</title>
        <authorList>
            <person name="Konishi M."/>
            <person name="Hatada Y."/>
            <person name="Horiuchi J."/>
        </authorList>
    </citation>
    <scope>NUCLEOTIDE SEQUENCE [LARGE SCALE GENOMIC DNA]</scope>
    <source>
        <strain evidence="5">SY62</strain>
    </source>
</reference>